<gene>
    <name evidence="1" type="ORF">SARC_05728</name>
</gene>
<organism evidence="1 2">
    <name type="scientific">Sphaeroforma arctica JP610</name>
    <dbReference type="NCBI Taxonomy" id="667725"/>
    <lineage>
        <taxon>Eukaryota</taxon>
        <taxon>Ichthyosporea</taxon>
        <taxon>Ichthyophonida</taxon>
        <taxon>Sphaeroforma</taxon>
    </lineage>
</organism>
<dbReference type="AlphaFoldDB" id="A0A0L0FZC1"/>
<evidence type="ECO:0000313" key="1">
    <source>
        <dbReference type="EMBL" id="KNC81979.1"/>
    </source>
</evidence>
<evidence type="ECO:0000313" key="2">
    <source>
        <dbReference type="Proteomes" id="UP000054560"/>
    </source>
</evidence>
<keyword evidence="2" id="KW-1185">Reference proteome</keyword>
<proteinExistence type="predicted"/>
<dbReference type="EMBL" id="KQ241973">
    <property type="protein sequence ID" value="KNC81979.1"/>
    <property type="molecule type" value="Genomic_DNA"/>
</dbReference>
<dbReference type="Proteomes" id="UP000054560">
    <property type="component" value="Unassembled WGS sequence"/>
</dbReference>
<name>A0A0L0FZC1_9EUKA</name>
<dbReference type="GeneID" id="25906232"/>
<sequence length="169" mass="18916">MATVENQSIVSKVHALPAVNSVTAISLSYYNRVKEYNNYTTGAATFLERVLNRAYEIVAPLLQSERIQHVDKVLGSYFDNFVASHPHTQDSLESLTDNAKTTIHNATDQLGHAKDDAMSAAAHKKDDIMHAIEDAEDMMLKKKDELVHKLSPQMERRGTTFDLKGEDDN</sequence>
<reference evidence="1 2" key="1">
    <citation type="submission" date="2011-02" db="EMBL/GenBank/DDBJ databases">
        <title>The Genome Sequence of Sphaeroforma arctica JP610.</title>
        <authorList>
            <consortium name="The Broad Institute Genome Sequencing Platform"/>
            <person name="Russ C."/>
            <person name="Cuomo C."/>
            <person name="Young S.K."/>
            <person name="Zeng Q."/>
            <person name="Gargeya S."/>
            <person name="Alvarado L."/>
            <person name="Berlin A."/>
            <person name="Chapman S.B."/>
            <person name="Chen Z."/>
            <person name="Freedman E."/>
            <person name="Gellesch M."/>
            <person name="Goldberg J."/>
            <person name="Griggs A."/>
            <person name="Gujja S."/>
            <person name="Heilman E."/>
            <person name="Heiman D."/>
            <person name="Howarth C."/>
            <person name="Mehta T."/>
            <person name="Neiman D."/>
            <person name="Pearson M."/>
            <person name="Roberts A."/>
            <person name="Saif S."/>
            <person name="Shea T."/>
            <person name="Shenoy N."/>
            <person name="Sisk P."/>
            <person name="Stolte C."/>
            <person name="Sykes S."/>
            <person name="White J."/>
            <person name="Yandava C."/>
            <person name="Burger G."/>
            <person name="Gray M.W."/>
            <person name="Holland P.W.H."/>
            <person name="King N."/>
            <person name="Lang F.B.F."/>
            <person name="Roger A.J."/>
            <person name="Ruiz-Trillo I."/>
            <person name="Haas B."/>
            <person name="Nusbaum C."/>
            <person name="Birren B."/>
        </authorList>
    </citation>
    <scope>NUCLEOTIDE SEQUENCE [LARGE SCALE GENOMIC DNA]</scope>
    <source>
        <strain evidence="1 2">JP610</strain>
    </source>
</reference>
<dbReference type="RefSeq" id="XP_014155881.1">
    <property type="nucleotide sequence ID" value="XM_014300406.1"/>
</dbReference>
<protein>
    <submittedName>
        <fullName evidence="1">Uncharacterized protein</fullName>
    </submittedName>
</protein>
<accession>A0A0L0FZC1</accession>